<feature type="coiled-coil region" evidence="1">
    <location>
        <begin position="59"/>
        <end position="86"/>
    </location>
</feature>
<evidence type="ECO:0000313" key="3">
    <source>
        <dbReference type="EMBL" id="EOW83086.1"/>
    </source>
</evidence>
<dbReference type="EMBL" id="AJDQ01000006">
    <property type="protein sequence ID" value="EOI57340.1"/>
    <property type="molecule type" value="Genomic_DNA"/>
</dbReference>
<dbReference type="EMBL" id="ASWH01000001">
    <property type="protein sequence ID" value="EOW83086.1"/>
    <property type="molecule type" value="Genomic_DNA"/>
</dbReference>
<gene>
    <name evidence="3" type="ORF">I592_02413</name>
    <name evidence="2" type="ORF">UKC_01554</name>
</gene>
<dbReference type="AlphaFoldDB" id="R2VHN1"/>
<dbReference type="RefSeq" id="WP_010779971.1">
    <property type="nucleotide sequence ID" value="NZ_ASWH01000001.1"/>
</dbReference>
<dbReference type="eggNOG" id="ENOG5032Q2N">
    <property type="taxonomic scope" value="Bacteria"/>
</dbReference>
<name>R2VHN1_9ENTE</name>
<protein>
    <submittedName>
        <fullName evidence="2">Uncharacterized protein</fullName>
    </submittedName>
</protein>
<reference evidence="2 4" key="1">
    <citation type="submission" date="2013-02" db="EMBL/GenBank/DDBJ databases">
        <title>The Genome Sequence of Enterococcus gilvus ATCC BAA-350.</title>
        <authorList>
            <consortium name="The Broad Institute Genome Sequencing Platform"/>
            <consortium name="The Broad Institute Genome Sequencing Center for Infectious Disease"/>
            <person name="Earl A.M."/>
            <person name="Gilmore M.S."/>
            <person name="Lebreton F."/>
            <person name="Walker B."/>
            <person name="Young S.K."/>
            <person name="Zeng Q."/>
            <person name="Gargeya S."/>
            <person name="Fitzgerald M."/>
            <person name="Haas B."/>
            <person name="Abouelleil A."/>
            <person name="Alvarado L."/>
            <person name="Arachchi H.M."/>
            <person name="Berlin A.M."/>
            <person name="Chapman S.B."/>
            <person name="Dewar J."/>
            <person name="Goldberg J."/>
            <person name="Griggs A."/>
            <person name="Gujja S."/>
            <person name="Hansen M."/>
            <person name="Howarth C."/>
            <person name="Imamovic A."/>
            <person name="Larimer J."/>
            <person name="McCowan C."/>
            <person name="Murphy C."/>
            <person name="Neiman D."/>
            <person name="Pearson M."/>
            <person name="Priest M."/>
            <person name="Roberts A."/>
            <person name="Saif S."/>
            <person name="Shea T."/>
            <person name="Sisk P."/>
            <person name="Sykes S."/>
            <person name="Wortman J."/>
            <person name="Nusbaum C."/>
            <person name="Birren B."/>
        </authorList>
    </citation>
    <scope>NUCLEOTIDE SEQUENCE [LARGE SCALE GENOMIC DNA]</scope>
    <source>
        <strain evidence="2 4">ATCC BAA-350</strain>
    </source>
</reference>
<dbReference type="HOGENOM" id="CLU_163299_0_0_9"/>
<comment type="caution">
    <text evidence="2">The sequence shown here is derived from an EMBL/GenBank/DDBJ whole genome shotgun (WGS) entry which is preliminary data.</text>
</comment>
<dbReference type="PATRIC" id="fig|1158614.3.peg.1565"/>
<proteinExistence type="predicted"/>
<keyword evidence="5" id="KW-1185">Reference proteome</keyword>
<dbReference type="Proteomes" id="UP000013750">
    <property type="component" value="Unassembled WGS sequence"/>
</dbReference>
<organism evidence="2 4">
    <name type="scientific">Enterococcus gilvus ATCC BAA-350</name>
    <dbReference type="NCBI Taxonomy" id="1158614"/>
    <lineage>
        <taxon>Bacteria</taxon>
        <taxon>Bacillati</taxon>
        <taxon>Bacillota</taxon>
        <taxon>Bacilli</taxon>
        <taxon>Lactobacillales</taxon>
        <taxon>Enterococcaceae</taxon>
        <taxon>Enterococcus</taxon>
    </lineage>
</organism>
<evidence type="ECO:0000313" key="5">
    <source>
        <dbReference type="Proteomes" id="UP000014160"/>
    </source>
</evidence>
<evidence type="ECO:0000313" key="4">
    <source>
        <dbReference type="Proteomes" id="UP000013750"/>
    </source>
</evidence>
<evidence type="ECO:0000313" key="2">
    <source>
        <dbReference type="EMBL" id="EOI57340.1"/>
    </source>
</evidence>
<dbReference type="Proteomes" id="UP000014160">
    <property type="component" value="Unassembled WGS sequence"/>
</dbReference>
<reference evidence="3 5" key="2">
    <citation type="submission" date="2013-03" db="EMBL/GenBank/DDBJ databases">
        <title>The Genome Sequence of Enterococcus gilvus ATCC BAA-350 (PacBio/Illumina hybrid assembly).</title>
        <authorList>
            <consortium name="The Broad Institute Genomics Platform"/>
            <consortium name="The Broad Institute Genome Sequencing Center for Infectious Disease"/>
            <person name="Earl A."/>
            <person name="Russ C."/>
            <person name="Gilmore M."/>
            <person name="Surin D."/>
            <person name="Walker B."/>
            <person name="Young S."/>
            <person name="Zeng Q."/>
            <person name="Gargeya S."/>
            <person name="Fitzgerald M."/>
            <person name="Haas B."/>
            <person name="Abouelleil A."/>
            <person name="Allen A.W."/>
            <person name="Alvarado L."/>
            <person name="Arachchi H.M."/>
            <person name="Berlin A.M."/>
            <person name="Chapman S.B."/>
            <person name="Gainer-Dewar J."/>
            <person name="Goldberg J."/>
            <person name="Griggs A."/>
            <person name="Gujja S."/>
            <person name="Hansen M."/>
            <person name="Howarth C."/>
            <person name="Imamovic A."/>
            <person name="Ireland A."/>
            <person name="Larimer J."/>
            <person name="McCowan C."/>
            <person name="Murphy C."/>
            <person name="Pearson M."/>
            <person name="Poon T.W."/>
            <person name="Priest M."/>
            <person name="Roberts A."/>
            <person name="Saif S."/>
            <person name="Shea T."/>
            <person name="Sisk P."/>
            <person name="Sykes S."/>
            <person name="Wortman J."/>
            <person name="Nusbaum C."/>
            <person name="Birren B."/>
        </authorList>
    </citation>
    <scope>NUCLEOTIDE SEQUENCE [LARGE SCALE GENOMIC DNA]</scope>
    <source>
        <strain evidence="3 5">ATCC BAA-350</strain>
    </source>
</reference>
<keyword evidence="1" id="KW-0175">Coiled coil</keyword>
<evidence type="ECO:0000256" key="1">
    <source>
        <dbReference type="SAM" id="Coils"/>
    </source>
</evidence>
<accession>R2VHN1</accession>
<sequence length="105" mass="11890">MKAFVEINNDYVDSWSNVENDSYIEIDTEEQLFGLIGCVKVENGKALLDEEKYKQQIEELNGLTELEKLKAENEELRQRVDMSDEALLELADMVLSATAAMKGGE</sequence>